<keyword evidence="3" id="KW-1185">Reference proteome</keyword>
<protein>
    <submittedName>
        <fullName evidence="2">Uncharacterized protein</fullName>
    </submittedName>
</protein>
<evidence type="ECO:0000313" key="2">
    <source>
        <dbReference type="EMBL" id="KAI7744262.1"/>
    </source>
</evidence>
<organism evidence="2 3">
    <name type="scientific">Ambrosia artemisiifolia</name>
    <name type="common">Common ragweed</name>
    <dbReference type="NCBI Taxonomy" id="4212"/>
    <lineage>
        <taxon>Eukaryota</taxon>
        <taxon>Viridiplantae</taxon>
        <taxon>Streptophyta</taxon>
        <taxon>Embryophyta</taxon>
        <taxon>Tracheophyta</taxon>
        <taxon>Spermatophyta</taxon>
        <taxon>Magnoliopsida</taxon>
        <taxon>eudicotyledons</taxon>
        <taxon>Gunneridae</taxon>
        <taxon>Pentapetalae</taxon>
        <taxon>asterids</taxon>
        <taxon>campanulids</taxon>
        <taxon>Asterales</taxon>
        <taxon>Asteraceae</taxon>
        <taxon>Asteroideae</taxon>
        <taxon>Heliantheae alliance</taxon>
        <taxon>Heliantheae</taxon>
        <taxon>Ambrosia</taxon>
    </lineage>
</organism>
<dbReference type="Proteomes" id="UP001206925">
    <property type="component" value="Unassembled WGS sequence"/>
</dbReference>
<evidence type="ECO:0000313" key="3">
    <source>
        <dbReference type="Proteomes" id="UP001206925"/>
    </source>
</evidence>
<accession>A0AAD5CMB2</accession>
<dbReference type="AlphaFoldDB" id="A0AAD5CMB2"/>
<feature type="non-terminal residue" evidence="2">
    <location>
        <position position="183"/>
    </location>
</feature>
<sequence>VVEHGLDLLYRSHQQTGELRSLGGNIFSVSLDDSQYFQWNNSNVSNLDRKLIERLLKTFSYHVTAVDSGSKALEFLGLDEDESDDVMEGKELELLPEKENSDTEVVGGVGDEVSGMEEEQAEFMKELQSFHKEWFSKSDNEIYGIRDNRTIGDNNSDNEEEYDSEMDSRNVKGSYCMIAPLFF</sequence>
<evidence type="ECO:0000256" key="1">
    <source>
        <dbReference type="SAM" id="MobiDB-lite"/>
    </source>
</evidence>
<feature type="compositionally biased region" description="Acidic residues" evidence="1">
    <location>
        <begin position="156"/>
        <end position="165"/>
    </location>
</feature>
<name>A0AAD5CMB2_AMBAR</name>
<proteinExistence type="predicted"/>
<comment type="caution">
    <text evidence="2">The sequence shown here is derived from an EMBL/GenBank/DDBJ whole genome shotgun (WGS) entry which is preliminary data.</text>
</comment>
<feature type="region of interest" description="Disordered" evidence="1">
    <location>
        <begin position="148"/>
        <end position="167"/>
    </location>
</feature>
<gene>
    <name evidence="2" type="ORF">M8C21_012270</name>
</gene>
<dbReference type="EMBL" id="JAMZMK010007555">
    <property type="protein sequence ID" value="KAI7744262.1"/>
    <property type="molecule type" value="Genomic_DNA"/>
</dbReference>
<reference evidence="2" key="1">
    <citation type="submission" date="2022-06" db="EMBL/GenBank/DDBJ databases">
        <title>Uncovering the hologenomic basis of an extraordinary plant invasion.</title>
        <authorList>
            <person name="Bieker V.C."/>
            <person name="Martin M.D."/>
            <person name="Gilbert T."/>
            <person name="Hodgins K."/>
            <person name="Battlay P."/>
            <person name="Petersen B."/>
            <person name="Wilson J."/>
        </authorList>
    </citation>
    <scope>NUCLEOTIDE SEQUENCE</scope>
    <source>
        <strain evidence="2">AA19_3_7</strain>
        <tissue evidence="2">Leaf</tissue>
    </source>
</reference>